<evidence type="ECO:0000256" key="5">
    <source>
        <dbReference type="ARBA" id="ARBA00022692"/>
    </source>
</evidence>
<keyword evidence="3" id="KW-0813">Transport</keyword>
<feature type="transmembrane region" description="Helical" evidence="8">
    <location>
        <begin position="89"/>
        <end position="111"/>
    </location>
</feature>
<proteinExistence type="inferred from homology"/>
<protein>
    <submittedName>
        <fullName evidence="9">BCCT family transporter</fullName>
    </submittedName>
</protein>
<sequence length="506" mass="56193">MKTGSKLAYNNSVFWISSVVITIVVLFGAIWPQRFAKGASAAFHFTTYAFGWFYLLAVLFFVLFLLVLAVSKYGKMKLGPDESKPDYPFFTWVGMLISCGLGIGLVFWGIAEPMSHFFTSPFGHEPMTRQAARTAMTYSFFHWGLSQWAIFTMVGLAVGFFQFRKKENGLISTTLKPLIKERRGASTIRKSIDILAVIATVVGVATSLGLGIMQINGGMKTVFGLNNSITMHLCIVGFMLICYLASSVTGLDKGIKWLSNFNLVLILVLMLYVFLTGPTIFILNTFTQSLGDYVTRFIEYSLRLSPYTGATWVREWTIFYWAWTIAWSPFVGAFIGRVSRGRTIREFVMGVLIIPPLISLLWVSVFGGTALYKDLFEGTKIAEDVNSDVTSALFSTFNELPFSFPLSIVAILLIFTFLITSADSASYILGSMTTNGMATPPITVRVIWGVLISAIATVLTLASGLEGLQTASLVAALPFTIILVVMGFTMFQQIRLEYRLTRQRRI</sequence>
<dbReference type="RefSeq" id="WP_213098516.1">
    <property type="nucleotide sequence ID" value="NZ_JAGYPN010000002.1"/>
</dbReference>
<feature type="transmembrane region" description="Helical" evidence="8">
    <location>
        <begin position="404"/>
        <end position="430"/>
    </location>
</feature>
<accession>A0A942Z3E9</accession>
<evidence type="ECO:0000256" key="3">
    <source>
        <dbReference type="ARBA" id="ARBA00022448"/>
    </source>
</evidence>
<evidence type="ECO:0000313" key="9">
    <source>
        <dbReference type="EMBL" id="MBS4223513.1"/>
    </source>
</evidence>
<evidence type="ECO:0000256" key="2">
    <source>
        <dbReference type="ARBA" id="ARBA00005658"/>
    </source>
</evidence>
<dbReference type="GO" id="GO:0022857">
    <property type="term" value="F:transmembrane transporter activity"/>
    <property type="evidence" value="ECO:0007669"/>
    <property type="project" value="InterPro"/>
</dbReference>
<feature type="transmembrane region" description="Helical" evidence="8">
    <location>
        <begin position="471"/>
        <end position="491"/>
    </location>
</feature>
<feature type="transmembrane region" description="Helical" evidence="8">
    <location>
        <begin position="229"/>
        <end position="251"/>
    </location>
</feature>
<feature type="transmembrane region" description="Helical" evidence="8">
    <location>
        <begin position="442"/>
        <end position="465"/>
    </location>
</feature>
<evidence type="ECO:0000256" key="4">
    <source>
        <dbReference type="ARBA" id="ARBA00022475"/>
    </source>
</evidence>
<feature type="transmembrane region" description="Helical" evidence="8">
    <location>
        <begin position="12"/>
        <end position="31"/>
    </location>
</feature>
<dbReference type="GO" id="GO:0005886">
    <property type="term" value="C:plasma membrane"/>
    <property type="evidence" value="ECO:0007669"/>
    <property type="project" value="UniProtKB-SubCell"/>
</dbReference>
<organism evidence="9 10">
    <name type="scientific">Lederbergia citrea</name>
    <dbReference type="NCBI Taxonomy" id="2833581"/>
    <lineage>
        <taxon>Bacteria</taxon>
        <taxon>Bacillati</taxon>
        <taxon>Bacillota</taxon>
        <taxon>Bacilli</taxon>
        <taxon>Bacillales</taxon>
        <taxon>Bacillaceae</taxon>
        <taxon>Lederbergia</taxon>
    </lineage>
</organism>
<dbReference type="Pfam" id="PF02028">
    <property type="entry name" value="BCCT"/>
    <property type="match status" value="1"/>
</dbReference>
<feature type="transmembrane region" description="Helical" evidence="8">
    <location>
        <begin position="318"/>
        <end position="335"/>
    </location>
</feature>
<feature type="transmembrane region" description="Helical" evidence="8">
    <location>
        <begin position="263"/>
        <end position="283"/>
    </location>
</feature>
<evidence type="ECO:0000313" key="10">
    <source>
        <dbReference type="Proteomes" id="UP000676456"/>
    </source>
</evidence>
<dbReference type="NCBIfam" id="TIGR00842">
    <property type="entry name" value="bcct"/>
    <property type="match status" value="1"/>
</dbReference>
<feature type="transmembrane region" description="Helical" evidence="8">
    <location>
        <begin position="140"/>
        <end position="161"/>
    </location>
</feature>
<feature type="transmembrane region" description="Helical" evidence="8">
    <location>
        <begin position="192"/>
        <end position="217"/>
    </location>
</feature>
<evidence type="ECO:0000256" key="6">
    <source>
        <dbReference type="ARBA" id="ARBA00022989"/>
    </source>
</evidence>
<dbReference type="PANTHER" id="PTHR30047">
    <property type="entry name" value="HIGH-AFFINITY CHOLINE TRANSPORT PROTEIN-RELATED"/>
    <property type="match status" value="1"/>
</dbReference>
<dbReference type="PANTHER" id="PTHR30047:SF7">
    <property type="entry name" value="HIGH-AFFINITY CHOLINE TRANSPORT PROTEIN"/>
    <property type="match status" value="1"/>
</dbReference>
<keyword evidence="7 8" id="KW-0472">Membrane</keyword>
<keyword evidence="10" id="KW-1185">Reference proteome</keyword>
<reference evidence="9 10" key="1">
    <citation type="submission" date="2021-05" db="EMBL/GenBank/DDBJ databases">
        <title>Novel Bacillus species.</title>
        <authorList>
            <person name="Liu G."/>
        </authorList>
    </citation>
    <scope>NUCLEOTIDE SEQUENCE [LARGE SCALE GENOMIC DNA]</scope>
    <source>
        <strain evidence="9 10">FJAT-49682</strain>
    </source>
</reference>
<dbReference type="EMBL" id="JAGYPN010000002">
    <property type="protein sequence ID" value="MBS4223513.1"/>
    <property type="molecule type" value="Genomic_DNA"/>
</dbReference>
<dbReference type="Proteomes" id="UP000676456">
    <property type="component" value="Unassembled WGS sequence"/>
</dbReference>
<keyword evidence="6 8" id="KW-1133">Transmembrane helix</keyword>
<dbReference type="InterPro" id="IPR000060">
    <property type="entry name" value="BCCT_transptr"/>
</dbReference>
<evidence type="ECO:0000256" key="7">
    <source>
        <dbReference type="ARBA" id="ARBA00023136"/>
    </source>
</evidence>
<feature type="transmembrane region" description="Helical" evidence="8">
    <location>
        <begin position="51"/>
        <end position="69"/>
    </location>
</feature>
<comment type="similarity">
    <text evidence="2">Belongs to the BCCT transporter (TC 2.A.15) family.</text>
</comment>
<comment type="caution">
    <text evidence="9">The sequence shown here is derived from an EMBL/GenBank/DDBJ whole genome shotgun (WGS) entry which is preliminary data.</text>
</comment>
<keyword evidence="5 8" id="KW-0812">Transmembrane</keyword>
<comment type="subcellular location">
    <subcellularLocation>
        <location evidence="1">Cell membrane</location>
        <topology evidence="1">Multi-pass membrane protein</topology>
    </subcellularLocation>
</comment>
<gene>
    <name evidence="9" type="ORF">KHA91_12225</name>
</gene>
<evidence type="ECO:0000256" key="8">
    <source>
        <dbReference type="SAM" id="Phobius"/>
    </source>
</evidence>
<name>A0A942Z3E9_9BACI</name>
<evidence type="ECO:0000256" key="1">
    <source>
        <dbReference type="ARBA" id="ARBA00004651"/>
    </source>
</evidence>
<feature type="transmembrane region" description="Helical" evidence="8">
    <location>
        <begin position="347"/>
        <end position="372"/>
    </location>
</feature>
<dbReference type="AlphaFoldDB" id="A0A942Z3E9"/>
<keyword evidence="4" id="KW-1003">Cell membrane</keyword>